<dbReference type="HOGENOM" id="CLU_2597518_0_0_2"/>
<name>K0B6Z5_9ARCH</name>
<proteinExistence type="predicted"/>
<evidence type="ECO:0000313" key="1">
    <source>
        <dbReference type="EMBL" id="AFS81269.1"/>
    </source>
</evidence>
<gene>
    <name evidence="1" type="ORF">NKOR_06990</name>
</gene>
<reference evidence="1 2" key="1">
    <citation type="journal article" date="2012" name="J. Bacteriol.">
        <title>Draft Genome Sequence of an Ammonia-Oxidizing Archaeon, "Candidatus Nitrosopumilus koreensis" AR1, from Marine Sediment.</title>
        <authorList>
            <person name="Park S.J."/>
            <person name="Kim J.G."/>
            <person name="Jung M.Y."/>
            <person name="Kim S.J."/>
            <person name="Cha I.T."/>
            <person name="Kwon K."/>
            <person name="Lee J.H."/>
            <person name="Rhee S.K."/>
        </authorList>
    </citation>
    <scope>NUCLEOTIDE SEQUENCE [LARGE SCALE GENOMIC DNA]</scope>
    <source>
        <strain evidence="1 2">AR1</strain>
    </source>
</reference>
<dbReference type="EMBL" id="CP003842">
    <property type="protein sequence ID" value="AFS81269.1"/>
    <property type="molecule type" value="Genomic_DNA"/>
</dbReference>
<dbReference type="KEGG" id="nkr:NKOR_06990"/>
<dbReference type="STRING" id="1229908.NKOR_06990"/>
<keyword evidence="2" id="KW-1185">Reference proteome</keyword>
<accession>K0B6Z5</accession>
<dbReference type="RefSeq" id="WP_014963651.1">
    <property type="nucleotide sequence ID" value="NC_018655.1"/>
</dbReference>
<evidence type="ECO:0000313" key="2">
    <source>
        <dbReference type="Proteomes" id="UP000006101"/>
    </source>
</evidence>
<sequence>MIFSQIQEIFIQQLRVEKSEMEELKIHVSDLQHLLKNQIQFTESLGDYMRTGSTKIVENYDTETLEHYGVWESLRRLKN</sequence>
<protein>
    <submittedName>
        <fullName evidence="1">Uncharacterized protein</fullName>
    </submittedName>
</protein>
<dbReference type="Proteomes" id="UP000006101">
    <property type="component" value="Chromosome"/>
</dbReference>
<dbReference type="PATRIC" id="fig|1229908.8.peg.1516"/>
<dbReference type="GeneID" id="13725422"/>
<organism evidence="1 2">
    <name type="scientific">Candidatus Nitrosopumilus koreensis AR1</name>
    <dbReference type="NCBI Taxonomy" id="1229908"/>
    <lineage>
        <taxon>Archaea</taxon>
        <taxon>Nitrososphaerota</taxon>
        <taxon>Nitrososphaeria</taxon>
        <taxon>Nitrosopumilales</taxon>
        <taxon>Nitrosopumilaceae</taxon>
        <taxon>Nitrosopumilus</taxon>
    </lineage>
</organism>
<dbReference type="AlphaFoldDB" id="K0B6Z5"/>